<sequence length="137" mass="15399">MHVHDKIKAVYHTRASEVLIESKVDKNCGRVVATLVEQKGILKYIIVKYVICLNSDESSEKVAIPSMPVKVLGLNNVPNSGASFIAVDSEKQVLINYKAELFYTELEAIAKPKMDANNILTYNKIYVIVFLHIKIIH</sequence>
<dbReference type="KEGG" id="ehh:EHF_0536"/>
<keyword evidence="1" id="KW-0396">Initiation factor</keyword>
<organism evidence="1 2">
    <name type="scientific">Ehrlichia japonica</name>
    <dbReference type="NCBI Taxonomy" id="391036"/>
    <lineage>
        <taxon>Bacteria</taxon>
        <taxon>Pseudomonadati</taxon>
        <taxon>Pseudomonadota</taxon>
        <taxon>Alphaproteobacteria</taxon>
        <taxon>Rickettsiales</taxon>
        <taxon>Anaplasmataceae</taxon>
        <taxon>Ehrlichia</taxon>
    </lineage>
</organism>
<dbReference type="AlphaFoldDB" id="X5GK23"/>
<dbReference type="GO" id="GO:0003743">
    <property type="term" value="F:translation initiation factor activity"/>
    <property type="evidence" value="ECO:0007669"/>
    <property type="project" value="UniProtKB-KW"/>
</dbReference>
<accession>X5GK23</accession>
<dbReference type="eggNOG" id="COG0532">
    <property type="taxonomic scope" value="Bacteria"/>
</dbReference>
<gene>
    <name evidence="1" type="ORF">EHF_0536</name>
</gene>
<dbReference type="EMBL" id="CP007474">
    <property type="protein sequence ID" value="AHX04803.1"/>
    <property type="molecule type" value="Genomic_DNA"/>
</dbReference>
<dbReference type="HOGENOM" id="CLU_1862036_0_0_5"/>
<name>X5GK23_9RICK</name>
<keyword evidence="2" id="KW-1185">Reference proteome</keyword>
<reference evidence="1 2" key="1">
    <citation type="submission" date="2014-03" db="EMBL/GenBank/DDBJ databases">
        <title>Sequencing and Comparison of Genomes and Transcriptome Profiles of Human Ehrlichiosis Agents.</title>
        <authorList>
            <person name="Lin M."/>
            <person name="Daugherty S.C."/>
            <person name="Nagaraj S."/>
            <person name="Cheng Z."/>
            <person name="Xiong Q."/>
            <person name="Lin F.-Y."/>
            <person name="Sengamalay N."/>
            <person name="Ott S."/>
            <person name="Godinez A."/>
            <person name="Tallon L.J."/>
            <person name="Sadzewicz L."/>
            <person name="Fraser C.M."/>
            <person name="Dunning Hotopp J.C."/>
            <person name="Rikihisa Y."/>
        </authorList>
    </citation>
    <scope>NUCLEOTIDE SEQUENCE [LARGE SCALE GENOMIC DNA]</scope>
    <source>
        <strain evidence="1 2">HF</strain>
    </source>
</reference>
<dbReference type="SUPFAM" id="SSF50447">
    <property type="entry name" value="Translation proteins"/>
    <property type="match status" value="1"/>
</dbReference>
<dbReference type="STRING" id="391036.EHF_0536"/>
<dbReference type="Proteomes" id="UP000023762">
    <property type="component" value="Chromosome"/>
</dbReference>
<keyword evidence="1" id="KW-0648">Protein biosynthesis</keyword>
<dbReference type="InterPro" id="IPR009000">
    <property type="entry name" value="Transl_B-barrel_sf"/>
</dbReference>
<proteinExistence type="predicted"/>
<dbReference type="Gene3D" id="2.40.30.10">
    <property type="entry name" value="Translation factors"/>
    <property type="match status" value="1"/>
</dbReference>
<dbReference type="OrthoDB" id="9811804at2"/>
<protein>
    <submittedName>
        <fullName evidence="1">Translation initiation factor IF-2 domain protein</fullName>
    </submittedName>
</protein>
<evidence type="ECO:0000313" key="2">
    <source>
        <dbReference type="Proteomes" id="UP000023762"/>
    </source>
</evidence>
<evidence type="ECO:0000313" key="1">
    <source>
        <dbReference type="EMBL" id="AHX04803.1"/>
    </source>
</evidence>